<sequence>MGDGILVYDAFCNKIHPLHLLAYDGFMFRQSKAKDEDRDDSKKNFLPVLE</sequence>
<dbReference type="Proteomes" id="UP000030676">
    <property type="component" value="Unassembled WGS sequence"/>
</dbReference>
<reference evidence="1" key="1">
    <citation type="submission" date="2011-11" db="EMBL/GenBank/DDBJ databases">
        <title>The Genome Sequence of Fusarium oxysporum PHW808.</title>
        <authorList>
            <consortium name="The Broad Institute Genome Sequencing Platform"/>
            <person name="Ma L.-J."/>
            <person name="Gale L.R."/>
            <person name="Schwartz D.C."/>
            <person name="Zhou S."/>
            <person name="Corby-Kistler H."/>
            <person name="Young S.K."/>
            <person name="Zeng Q."/>
            <person name="Gargeya S."/>
            <person name="Fitzgerald M."/>
            <person name="Haas B."/>
            <person name="Abouelleil A."/>
            <person name="Alvarado L."/>
            <person name="Arachchi H.M."/>
            <person name="Berlin A."/>
            <person name="Brown A."/>
            <person name="Chapman S.B."/>
            <person name="Chen Z."/>
            <person name="Dunbar C."/>
            <person name="Freedman E."/>
            <person name="Gearin G."/>
            <person name="Goldberg J."/>
            <person name="Griggs A."/>
            <person name="Gujja S."/>
            <person name="Heiman D."/>
            <person name="Howarth C."/>
            <person name="Larson L."/>
            <person name="Lui A."/>
            <person name="MacDonald P.J.P."/>
            <person name="Montmayeur A."/>
            <person name="Murphy C."/>
            <person name="Neiman D."/>
            <person name="Pearson M."/>
            <person name="Priest M."/>
            <person name="Roberts A."/>
            <person name="Saif S."/>
            <person name="Shea T."/>
            <person name="Shenoy N."/>
            <person name="Sisk P."/>
            <person name="Stolte C."/>
            <person name="Sykes S."/>
            <person name="Wortman J."/>
            <person name="Nusbaum C."/>
            <person name="Birren B."/>
        </authorList>
    </citation>
    <scope>NUCLEOTIDE SEQUENCE [LARGE SCALE GENOMIC DNA]</scope>
    <source>
        <strain evidence="1">54008</strain>
    </source>
</reference>
<dbReference type="AlphaFoldDB" id="X0H5F8"/>
<gene>
    <name evidence="1" type="ORF">FOPG_12901</name>
</gene>
<proteinExistence type="predicted"/>
<evidence type="ECO:0000313" key="1">
    <source>
        <dbReference type="EMBL" id="EXL71327.1"/>
    </source>
</evidence>
<reference evidence="1" key="2">
    <citation type="submission" date="2012-05" db="EMBL/GenBank/DDBJ databases">
        <title>The Genome Annotation of Fusarium oxysporum PHW808.</title>
        <authorList>
            <consortium name="The Broad Institute Genomics Platform"/>
            <person name="Ma L.-J."/>
            <person name="Corby-Kistler H."/>
            <person name="Broz K."/>
            <person name="Gale L.R."/>
            <person name="Jonkers W."/>
            <person name="O'Donnell K."/>
            <person name="Ploetz R."/>
            <person name="Steinberg C."/>
            <person name="Schwartz D.C."/>
            <person name="VanEtten H."/>
            <person name="Zhou S."/>
            <person name="Young S.K."/>
            <person name="Zeng Q."/>
            <person name="Gargeya S."/>
            <person name="Fitzgerald M."/>
            <person name="Abouelleil A."/>
            <person name="Alvarado L."/>
            <person name="Chapman S.B."/>
            <person name="Gainer-Dewar J."/>
            <person name="Goldberg J."/>
            <person name="Griggs A."/>
            <person name="Gujja S."/>
            <person name="Hansen M."/>
            <person name="Howarth C."/>
            <person name="Imamovic A."/>
            <person name="Ireland A."/>
            <person name="Larimer J."/>
            <person name="McCowan C."/>
            <person name="Murphy C."/>
            <person name="Pearson M."/>
            <person name="Poon T.W."/>
            <person name="Priest M."/>
            <person name="Roberts A."/>
            <person name="Saif S."/>
            <person name="Shea T."/>
            <person name="Sykes S."/>
            <person name="Wortman J."/>
            <person name="Nusbaum C."/>
            <person name="Birren B."/>
        </authorList>
    </citation>
    <scope>NUCLEOTIDE SEQUENCE</scope>
    <source>
        <strain evidence="1">54008</strain>
    </source>
</reference>
<dbReference type="EMBL" id="JH658891">
    <property type="protein sequence ID" value="EXL71327.1"/>
    <property type="molecule type" value="Genomic_DNA"/>
</dbReference>
<accession>X0H5F8</accession>
<organism evidence="1">
    <name type="scientific">Fusarium oxysporum f. sp. conglutinans race 2 54008</name>
    <dbReference type="NCBI Taxonomy" id="1089457"/>
    <lineage>
        <taxon>Eukaryota</taxon>
        <taxon>Fungi</taxon>
        <taxon>Dikarya</taxon>
        <taxon>Ascomycota</taxon>
        <taxon>Pezizomycotina</taxon>
        <taxon>Sordariomycetes</taxon>
        <taxon>Hypocreomycetidae</taxon>
        <taxon>Hypocreales</taxon>
        <taxon>Nectriaceae</taxon>
        <taxon>Fusarium</taxon>
        <taxon>Fusarium oxysporum species complex</taxon>
    </lineage>
</organism>
<protein>
    <submittedName>
        <fullName evidence="1">Uncharacterized protein</fullName>
    </submittedName>
</protein>
<name>X0H5F8_FUSOX</name>
<dbReference type="OrthoDB" id="437457at2759"/>
<dbReference type="HOGENOM" id="CLU_3125129_0_0_1"/>